<comment type="function">
    <text evidence="12">tRNA methylase which 2'-O-methylates cytidine(4) in tRNA(Pro) and tRNA(Gly)(GCC), and adenosine(4) in tRNA(His).</text>
</comment>
<comment type="catalytic activity">
    <reaction evidence="10 12">
        <text>cytidine(4) in tRNA(Gly)(GCC) + S-adenosyl-L-methionine = 2'-O-methylcytidine(4) in tRNA(Gly)(GCC) + S-adenosyl-L-homocysteine + H(+)</text>
        <dbReference type="Rhea" id="RHEA:43192"/>
        <dbReference type="Rhea" id="RHEA-COMP:10399"/>
        <dbReference type="Rhea" id="RHEA-COMP:10400"/>
        <dbReference type="ChEBI" id="CHEBI:15378"/>
        <dbReference type="ChEBI" id="CHEBI:57856"/>
        <dbReference type="ChEBI" id="CHEBI:59789"/>
        <dbReference type="ChEBI" id="CHEBI:74495"/>
        <dbReference type="ChEBI" id="CHEBI:82748"/>
        <dbReference type="EC" id="2.1.1.225"/>
    </reaction>
</comment>
<dbReference type="PROSITE" id="PS51800">
    <property type="entry name" value="ZF_CHHC_U11_48K"/>
    <property type="match status" value="1"/>
</dbReference>
<reference evidence="14 15" key="1">
    <citation type="submission" date="2019-12" db="EMBL/GenBank/DDBJ databases">
        <authorList>
            <person name="Scholz U."/>
            <person name="Mascher M."/>
            <person name="Fiebig A."/>
        </authorList>
    </citation>
    <scope>NUCLEOTIDE SEQUENCE</scope>
</reference>
<dbReference type="InterPro" id="IPR039044">
    <property type="entry name" value="Trm13"/>
</dbReference>
<dbReference type="GO" id="GO:0106050">
    <property type="term" value="F:tRNA 2'-O-methyltransferase activity"/>
    <property type="evidence" value="ECO:0007669"/>
    <property type="project" value="UniProtKB-UniRule"/>
</dbReference>
<evidence type="ECO:0000256" key="10">
    <source>
        <dbReference type="ARBA" id="ARBA00048635"/>
    </source>
</evidence>
<evidence type="ECO:0000256" key="2">
    <source>
        <dbReference type="ARBA" id="ARBA00022603"/>
    </source>
</evidence>
<evidence type="ECO:0000256" key="4">
    <source>
        <dbReference type="ARBA" id="ARBA00022691"/>
    </source>
</evidence>
<organism evidence="14">
    <name type="scientific">Spirodela intermedia</name>
    <name type="common">Intermediate duckweed</name>
    <dbReference type="NCBI Taxonomy" id="51605"/>
    <lineage>
        <taxon>Eukaryota</taxon>
        <taxon>Viridiplantae</taxon>
        <taxon>Streptophyta</taxon>
        <taxon>Embryophyta</taxon>
        <taxon>Tracheophyta</taxon>
        <taxon>Spermatophyta</taxon>
        <taxon>Magnoliopsida</taxon>
        <taxon>Liliopsida</taxon>
        <taxon>Araceae</taxon>
        <taxon>Lemnoideae</taxon>
        <taxon>Spirodela</taxon>
    </lineage>
</organism>
<accession>A0A7I8IWL1</accession>
<dbReference type="Proteomes" id="UP001189122">
    <property type="component" value="Unassembled WGS sequence"/>
</dbReference>
<evidence type="ECO:0000256" key="6">
    <source>
        <dbReference type="ARBA" id="ARBA00022723"/>
    </source>
</evidence>
<dbReference type="Pfam" id="PF05206">
    <property type="entry name" value="TRM13"/>
    <property type="match status" value="1"/>
</dbReference>
<dbReference type="EMBL" id="LR743593">
    <property type="protein sequence ID" value="CAA2622516.1"/>
    <property type="molecule type" value="Genomic_DNA"/>
</dbReference>
<dbReference type="AlphaFoldDB" id="A0A7I8IWL1"/>
<keyword evidence="2 12" id="KW-0489">Methyltransferase</keyword>
<evidence type="ECO:0000256" key="9">
    <source>
        <dbReference type="ARBA" id="ARBA00048165"/>
    </source>
</evidence>
<comment type="similarity">
    <text evidence="1 12">Belongs to the methyltransferase TRM13 family.</text>
</comment>
<feature type="domain" description="CHHC U11-48K-type" evidence="13">
    <location>
        <begin position="67"/>
        <end position="94"/>
    </location>
</feature>
<keyword evidence="6 12" id="KW-0479">Metal-binding</keyword>
<evidence type="ECO:0000256" key="11">
    <source>
        <dbReference type="ARBA" id="ARBA00049393"/>
    </source>
</evidence>
<dbReference type="InterPro" id="IPR022776">
    <property type="entry name" value="TRM13/UPF0224_CHHC_Znf_dom"/>
</dbReference>
<dbReference type="Pfam" id="PF05253">
    <property type="entry name" value="zf-U11-48K"/>
    <property type="match status" value="1"/>
</dbReference>
<protein>
    <recommendedName>
        <fullName evidence="12">tRNA:m(4)X modification enzyme TRM13</fullName>
        <ecNumber evidence="12">2.1.1.225</ecNumber>
    </recommendedName>
</protein>
<keyword evidence="8 12" id="KW-0862">Zinc</keyword>
<gene>
    <name evidence="14" type="ORF">SI7747_06008554</name>
</gene>
<dbReference type="InterPro" id="IPR029063">
    <property type="entry name" value="SAM-dependent_MTases_sf"/>
</dbReference>
<evidence type="ECO:0000256" key="12">
    <source>
        <dbReference type="RuleBase" id="RU367103"/>
    </source>
</evidence>
<evidence type="ECO:0000256" key="5">
    <source>
        <dbReference type="ARBA" id="ARBA00022694"/>
    </source>
</evidence>
<keyword evidence="5 12" id="KW-0819">tRNA processing</keyword>
<evidence type="ECO:0000256" key="1">
    <source>
        <dbReference type="ARBA" id="ARBA00005265"/>
    </source>
</evidence>
<dbReference type="SUPFAM" id="SSF53335">
    <property type="entry name" value="S-adenosyl-L-methionine-dependent methyltransferases"/>
    <property type="match status" value="1"/>
</dbReference>
<evidence type="ECO:0000256" key="7">
    <source>
        <dbReference type="ARBA" id="ARBA00022771"/>
    </source>
</evidence>
<comment type="catalytic activity">
    <reaction evidence="11 12">
        <text>adenosine(4) in tRNA(His) + S-adenosyl-L-methionine = 2'-O-methyladenosine(4) in tRNA(His) + S-adenosyl-L-homocysteine + H(+)</text>
        <dbReference type="Rhea" id="RHEA:43196"/>
        <dbReference type="Rhea" id="RHEA-COMP:10401"/>
        <dbReference type="Rhea" id="RHEA-COMP:10402"/>
        <dbReference type="ChEBI" id="CHEBI:15378"/>
        <dbReference type="ChEBI" id="CHEBI:57856"/>
        <dbReference type="ChEBI" id="CHEBI:59789"/>
        <dbReference type="ChEBI" id="CHEBI:74411"/>
        <dbReference type="ChEBI" id="CHEBI:74477"/>
        <dbReference type="EC" id="2.1.1.225"/>
    </reaction>
</comment>
<dbReference type="GO" id="GO:0008270">
    <property type="term" value="F:zinc ion binding"/>
    <property type="evidence" value="ECO:0007669"/>
    <property type="project" value="UniProtKB-KW"/>
</dbReference>
<sequence>MDVAEQRPPSPPAPQQRRCQFWMPSKVGYAPTPLCTTLRTALLPLCSLLLSVVWFCGNHNPATDEQRIPCPIDPSHSVLKRNLDSHIARCPVRKHALELEAQPFYKKGVNCGGGEGAKGFVRSEAKRSEIYRLTVPEFLSLVQKIKAVYSSLPKEIYLRESFISSQACAEWLEGRRGEDGQQLPFRRSTHCKGGGSAGEEGKDQAVVEFGAGRGYLTQMLADCYGIRGVYLVERRSYKLKADRSLRQKDGMSLERLRIDIEDLNLNGVESLRGRPYLAIGKHLCGPATDLTLRCCLRGDDDDDDRSSGAAAAQLSGLAVATCCHHLCQWDQYITVFFRDWDREEEFNAITWFSSWAVDGAHNLGNSHGGDQAASPYSSGGGGGACGVEEVVKRMSSGEKACLGFVCKEIIDVGRLMWLRGRGLKAELVKYVPVSVSPENHLLLAR</sequence>
<dbReference type="EMBL" id="CACRZD030000006">
    <property type="protein sequence ID" value="CAA6662161.1"/>
    <property type="molecule type" value="Genomic_DNA"/>
</dbReference>
<name>A0A7I8IWL1_SPIIN</name>
<evidence type="ECO:0000256" key="8">
    <source>
        <dbReference type="ARBA" id="ARBA00022833"/>
    </source>
</evidence>
<keyword evidence="3 12" id="KW-0808">Transferase</keyword>
<keyword evidence="15" id="KW-1185">Reference proteome</keyword>
<dbReference type="EC" id="2.1.1.225" evidence="12"/>
<comment type="catalytic activity">
    <reaction evidence="9 12">
        <text>cytidine(4) in tRNA(Pro) + S-adenosyl-L-methionine = 2'-O-methylcytidine(4) in tRNA(Pro) + S-adenosyl-L-homocysteine + H(+)</text>
        <dbReference type="Rhea" id="RHEA:32767"/>
        <dbReference type="Rhea" id="RHEA-COMP:10397"/>
        <dbReference type="Rhea" id="RHEA-COMP:10398"/>
        <dbReference type="ChEBI" id="CHEBI:15378"/>
        <dbReference type="ChEBI" id="CHEBI:57856"/>
        <dbReference type="ChEBI" id="CHEBI:59789"/>
        <dbReference type="ChEBI" id="CHEBI:74495"/>
        <dbReference type="ChEBI" id="CHEBI:82748"/>
        <dbReference type="EC" id="2.1.1.225"/>
    </reaction>
</comment>
<dbReference type="InterPro" id="IPR007871">
    <property type="entry name" value="Methyltransferase_TRM13"/>
</dbReference>
<evidence type="ECO:0000259" key="13">
    <source>
        <dbReference type="PROSITE" id="PS51800"/>
    </source>
</evidence>
<keyword evidence="4 12" id="KW-0949">S-adenosyl-L-methionine</keyword>
<dbReference type="GO" id="GO:0030488">
    <property type="term" value="P:tRNA methylation"/>
    <property type="evidence" value="ECO:0007669"/>
    <property type="project" value="InterPro"/>
</dbReference>
<dbReference type="PANTHER" id="PTHR12998:SF0">
    <property type="entry name" value="TRNA:M(4)X MODIFICATION ENZYME TRM13 HOMOLOG"/>
    <property type="match status" value="1"/>
</dbReference>
<proteinExistence type="inferred from homology"/>
<evidence type="ECO:0000313" key="15">
    <source>
        <dbReference type="Proteomes" id="UP001189122"/>
    </source>
</evidence>
<dbReference type="PANTHER" id="PTHR12998">
    <property type="entry name" value="TRNA:M(4)X MODIFICATION ENZYME TRM13 HOMOLOG"/>
    <property type="match status" value="1"/>
</dbReference>
<evidence type="ECO:0000313" key="14">
    <source>
        <dbReference type="EMBL" id="CAA2622516.1"/>
    </source>
</evidence>
<evidence type="ECO:0000256" key="3">
    <source>
        <dbReference type="ARBA" id="ARBA00022679"/>
    </source>
</evidence>
<keyword evidence="7 12" id="KW-0863">Zinc-finger</keyword>